<gene>
    <name evidence="2" type="ORF">V5799_027991</name>
</gene>
<dbReference type="Proteomes" id="UP001321473">
    <property type="component" value="Unassembled WGS sequence"/>
</dbReference>
<dbReference type="GO" id="GO:0005164">
    <property type="term" value="F:tumor necrosis factor receptor binding"/>
    <property type="evidence" value="ECO:0007669"/>
    <property type="project" value="TreeGrafter"/>
</dbReference>
<dbReference type="InterPro" id="IPR049342">
    <property type="entry name" value="TRAF1-6_MATH_dom"/>
</dbReference>
<dbReference type="GO" id="GO:0043122">
    <property type="term" value="P:regulation of canonical NF-kappaB signal transduction"/>
    <property type="evidence" value="ECO:0007669"/>
    <property type="project" value="TreeGrafter"/>
</dbReference>
<evidence type="ECO:0000313" key="3">
    <source>
        <dbReference type="Proteomes" id="UP001321473"/>
    </source>
</evidence>
<proteinExistence type="predicted"/>
<dbReference type="Pfam" id="PF21355">
    <property type="entry name" value="TRAF-mep_MATH"/>
    <property type="match status" value="1"/>
</dbReference>
<dbReference type="PANTHER" id="PTHR10131">
    <property type="entry name" value="TNF RECEPTOR ASSOCIATED FACTOR"/>
    <property type="match status" value="1"/>
</dbReference>
<name>A0AAQ4DE52_AMBAM</name>
<organism evidence="2 3">
    <name type="scientific">Amblyomma americanum</name>
    <name type="common">Lone star tick</name>
    <dbReference type="NCBI Taxonomy" id="6943"/>
    <lineage>
        <taxon>Eukaryota</taxon>
        <taxon>Metazoa</taxon>
        <taxon>Ecdysozoa</taxon>
        <taxon>Arthropoda</taxon>
        <taxon>Chelicerata</taxon>
        <taxon>Arachnida</taxon>
        <taxon>Acari</taxon>
        <taxon>Parasitiformes</taxon>
        <taxon>Ixodida</taxon>
        <taxon>Ixodoidea</taxon>
        <taxon>Ixodidae</taxon>
        <taxon>Amblyomminae</taxon>
        <taxon>Amblyomma</taxon>
    </lineage>
</organism>
<evidence type="ECO:0000313" key="2">
    <source>
        <dbReference type="EMBL" id="KAK8760742.1"/>
    </source>
</evidence>
<dbReference type="Gene3D" id="3.30.40.10">
    <property type="entry name" value="Zinc/RING finger domain, C3HC4 (zinc finger)"/>
    <property type="match status" value="1"/>
</dbReference>
<dbReference type="AlphaFoldDB" id="A0AAQ4DE52"/>
<dbReference type="GO" id="GO:0009898">
    <property type="term" value="C:cytoplasmic side of plasma membrane"/>
    <property type="evidence" value="ECO:0007669"/>
    <property type="project" value="TreeGrafter"/>
</dbReference>
<dbReference type="PANTHER" id="PTHR10131:SF138">
    <property type="entry name" value="RE66324P"/>
    <property type="match status" value="1"/>
</dbReference>
<reference evidence="2 3" key="1">
    <citation type="journal article" date="2023" name="Arcadia Sci">
        <title>De novo assembly of a long-read Amblyomma americanum tick genome.</title>
        <authorList>
            <person name="Chou S."/>
            <person name="Poskanzer K.E."/>
            <person name="Rollins M."/>
            <person name="Thuy-Boun P.S."/>
        </authorList>
    </citation>
    <scope>NUCLEOTIDE SEQUENCE [LARGE SCALE GENOMIC DNA]</scope>
    <source>
        <strain evidence="2">F_SG_1</strain>
        <tissue evidence="2">Salivary glands</tissue>
    </source>
</reference>
<sequence>MAPTAETDCRYTLTGFGEFLEWRTLRFVEPMPKIRVFRLCGVVASVGKLLPCTHVLCETCKDQAADRGLQCPIDGTTFVAEDVQEMPFTRRELGERHVHCINDAGSGAAGCPFVGKLSSLEEHFIAHCVYGTVRCSKCRGSVLRKDLVEHYVSCTDDEKSRPADPAPNGKVTVDAADAGRLATTLRDIQHGLKNVVEGTPRADMRLGSLQKKASSVVDLLEVLDPKGSSPEASQHSSRRNSAAASSKTLMFCGIDSMRKSQDNLLLPLDGACTLANYTFTLQCKFEKSWCKLSAVSFLFTLCVGDRDDFVEWPFAKQVHISILHPTKEGRDIQVPFKICPEKNAACLKRPQSGVLQKGILSEKISWKYNEKKELFSKDSLIVYVELE</sequence>
<dbReference type="Gene3D" id="2.60.210.10">
    <property type="entry name" value="Apoptosis, Tumor Necrosis Factor Receptor Associated Protein 2, Chain A"/>
    <property type="match status" value="1"/>
</dbReference>
<evidence type="ECO:0000259" key="1">
    <source>
        <dbReference type="Pfam" id="PF21355"/>
    </source>
</evidence>
<dbReference type="EMBL" id="JARKHS020031964">
    <property type="protein sequence ID" value="KAK8760742.1"/>
    <property type="molecule type" value="Genomic_DNA"/>
</dbReference>
<dbReference type="InterPro" id="IPR008974">
    <property type="entry name" value="TRAF-like"/>
</dbReference>
<dbReference type="SUPFAM" id="SSF49599">
    <property type="entry name" value="TRAF domain-like"/>
    <property type="match status" value="1"/>
</dbReference>
<keyword evidence="3" id="KW-1185">Reference proteome</keyword>
<dbReference type="InterPro" id="IPR013083">
    <property type="entry name" value="Znf_RING/FYVE/PHD"/>
</dbReference>
<protein>
    <recommendedName>
        <fullName evidence="1">TRAF1-6 MATH domain-containing protein</fullName>
    </recommendedName>
</protein>
<dbReference type="SUPFAM" id="SSF57850">
    <property type="entry name" value="RING/U-box"/>
    <property type="match status" value="1"/>
</dbReference>
<feature type="domain" description="TRAF1-6 MATH" evidence="1">
    <location>
        <begin position="292"/>
        <end position="381"/>
    </location>
</feature>
<comment type="caution">
    <text evidence="2">The sequence shown here is derived from an EMBL/GenBank/DDBJ whole genome shotgun (WGS) entry which is preliminary data.</text>
</comment>
<accession>A0AAQ4DE52</accession>